<proteinExistence type="predicted"/>
<name>A0A132C064_9RHOB</name>
<dbReference type="PATRIC" id="fig|1768241.3.peg.1200"/>
<comment type="caution">
    <text evidence="2">The sequence shown here is derived from an EMBL/GenBank/DDBJ whole genome shotgun (WGS) entry which is preliminary data.</text>
</comment>
<organism evidence="2 3">
    <name type="scientific">Tritonibacter horizontis</name>
    <dbReference type="NCBI Taxonomy" id="1768241"/>
    <lineage>
        <taxon>Bacteria</taxon>
        <taxon>Pseudomonadati</taxon>
        <taxon>Pseudomonadota</taxon>
        <taxon>Alphaproteobacteria</taxon>
        <taxon>Rhodobacterales</taxon>
        <taxon>Paracoccaceae</taxon>
        <taxon>Tritonibacter</taxon>
    </lineage>
</organism>
<keyword evidence="1" id="KW-0472">Membrane</keyword>
<protein>
    <submittedName>
        <fullName evidence="2">Uncharacterized protein</fullName>
    </submittedName>
</protein>
<evidence type="ECO:0000256" key="1">
    <source>
        <dbReference type="SAM" id="Phobius"/>
    </source>
</evidence>
<evidence type="ECO:0000313" key="3">
    <source>
        <dbReference type="Proteomes" id="UP000068382"/>
    </source>
</evidence>
<dbReference type="OrthoDB" id="8479738at2"/>
<accession>A0A132C064</accession>
<dbReference type="RefSeq" id="WP_068241183.1">
    <property type="nucleotide sequence ID" value="NZ_LPUY01000038.1"/>
</dbReference>
<keyword evidence="1" id="KW-1133">Transmembrane helix</keyword>
<evidence type="ECO:0000313" key="2">
    <source>
        <dbReference type="EMBL" id="KUP93971.1"/>
    </source>
</evidence>
<dbReference type="AlphaFoldDB" id="A0A132C064"/>
<dbReference type="EMBL" id="LPUY01000038">
    <property type="protein sequence ID" value="KUP93971.1"/>
    <property type="molecule type" value="Genomic_DNA"/>
</dbReference>
<gene>
    <name evidence="2" type="ORF">TRIHO_11520</name>
</gene>
<keyword evidence="3" id="KW-1185">Reference proteome</keyword>
<feature type="transmembrane region" description="Helical" evidence="1">
    <location>
        <begin position="38"/>
        <end position="56"/>
    </location>
</feature>
<feature type="transmembrane region" description="Helical" evidence="1">
    <location>
        <begin position="62"/>
        <end position="79"/>
    </location>
</feature>
<reference evidence="2 3" key="1">
    <citation type="submission" date="2015-12" db="EMBL/GenBank/DDBJ databases">
        <title>Genome sequence of the marine Rhodobacteraceae strain O3.65, Candidatus Tritonibacter horizontis.</title>
        <authorList>
            <person name="Poehlein A."/>
            <person name="Giebel H.A."/>
            <person name="Voget S."/>
            <person name="Brinkhoff T."/>
        </authorList>
    </citation>
    <scope>NUCLEOTIDE SEQUENCE [LARGE SCALE GENOMIC DNA]</scope>
    <source>
        <strain evidence="2 3">O3.65</strain>
    </source>
</reference>
<sequence length="82" mass="9068">MTAYTLPQRLGPLERIAFRLPILGRILKEVCYGAPENIYYALATFVCLWGILVMLFGLPGLYLPALCLVPVACTLLLLLSRG</sequence>
<dbReference type="Proteomes" id="UP000068382">
    <property type="component" value="Unassembled WGS sequence"/>
</dbReference>
<keyword evidence="1" id="KW-0812">Transmembrane</keyword>